<dbReference type="PANTHER" id="PTHR12526">
    <property type="entry name" value="GLYCOSYLTRANSFERASE"/>
    <property type="match status" value="1"/>
</dbReference>
<organism evidence="2 3">
    <name type="scientific">Paenibacillus gyeongsangnamensis</name>
    <dbReference type="NCBI Taxonomy" id="3388067"/>
    <lineage>
        <taxon>Bacteria</taxon>
        <taxon>Bacillati</taxon>
        <taxon>Bacillota</taxon>
        <taxon>Bacilli</taxon>
        <taxon>Bacillales</taxon>
        <taxon>Paenibacillaceae</taxon>
        <taxon>Paenibacillus</taxon>
    </lineage>
</organism>
<reference evidence="2 3" key="1">
    <citation type="submission" date="2022-12" db="EMBL/GenBank/DDBJ databases">
        <title>Draft genome sequence of Paenibacillus sp. dW9.</title>
        <authorList>
            <person name="Choi E.-W."/>
            <person name="Kim D.-U."/>
        </authorList>
    </citation>
    <scope>NUCLEOTIDE SEQUENCE [LARGE SCALE GENOMIC DNA]</scope>
    <source>
        <strain evidence="3">dW9</strain>
    </source>
</reference>
<accession>A0ABT4Q9S8</accession>
<dbReference type="Gene3D" id="3.40.50.2000">
    <property type="entry name" value="Glycogen Phosphorylase B"/>
    <property type="match status" value="1"/>
</dbReference>
<evidence type="ECO:0000313" key="2">
    <source>
        <dbReference type="EMBL" id="MCZ8513586.1"/>
    </source>
</evidence>
<dbReference type="EMBL" id="JAQAGZ010000008">
    <property type="protein sequence ID" value="MCZ8513586.1"/>
    <property type="molecule type" value="Genomic_DNA"/>
</dbReference>
<dbReference type="PANTHER" id="PTHR12526:SF630">
    <property type="entry name" value="GLYCOSYLTRANSFERASE"/>
    <property type="match status" value="1"/>
</dbReference>
<dbReference type="Proteomes" id="UP001527882">
    <property type="component" value="Unassembled WGS sequence"/>
</dbReference>
<dbReference type="Pfam" id="PF00534">
    <property type="entry name" value="Glycos_transf_1"/>
    <property type="match status" value="1"/>
</dbReference>
<feature type="domain" description="Glycosyl transferase family 1" evidence="1">
    <location>
        <begin position="165"/>
        <end position="332"/>
    </location>
</feature>
<dbReference type="CDD" id="cd03801">
    <property type="entry name" value="GT4_PimA-like"/>
    <property type="match status" value="1"/>
</dbReference>
<evidence type="ECO:0000313" key="3">
    <source>
        <dbReference type="Proteomes" id="UP001527882"/>
    </source>
</evidence>
<dbReference type="RefSeq" id="WP_269882102.1">
    <property type="nucleotide sequence ID" value="NZ_JAQAGZ010000008.1"/>
</dbReference>
<dbReference type="SUPFAM" id="SSF53756">
    <property type="entry name" value="UDP-Glycosyltransferase/glycogen phosphorylase"/>
    <property type="match status" value="1"/>
</dbReference>
<comment type="caution">
    <text evidence="2">The sequence shown here is derived from an EMBL/GenBank/DDBJ whole genome shotgun (WGS) entry which is preliminary data.</text>
</comment>
<keyword evidence="3" id="KW-1185">Reference proteome</keyword>
<dbReference type="InterPro" id="IPR001296">
    <property type="entry name" value="Glyco_trans_1"/>
</dbReference>
<proteinExistence type="predicted"/>
<protein>
    <submittedName>
        <fullName evidence="2">Glycosyltransferase family 4 protein</fullName>
    </submittedName>
</protein>
<evidence type="ECO:0000259" key="1">
    <source>
        <dbReference type="Pfam" id="PF00534"/>
    </source>
</evidence>
<gene>
    <name evidence="2" type="ORF">O9H85_14310</name>
</gene>
<name>A0ABT4Q9S8_9BACL</name>
<sequence length="357" mass="40781">MKILISYYVPSGGMETLNRLRAEALAKHGVVCHLHYQMYGSGLQNNTSSIPTFITNNELELQHLLLTGQYDAVIVSHDYMMLERVRRLGYQRIVLFEVQGLGQRSDAVQILLAAAPFIRKYSNAVFYPRTSHLVELFRGMFPDVGQFCFPNLLDTERFRYRPLPVHPYPIMGWVGRIETNKNWRGFLQIGYHLREMVPNLQLWMFHDSQLNQPEEFDAFQHMVAAQGIGSHLHLLSNVPHRDMADYFSMIGDSGGFLASTSILEGFGYAVAEAMLCRCPVLSTDSDGVRSFIIHDVTGKFYPSGNLEAALTHAMDLITNAQLRKNIRDNGERHIMEHYSPDKYCPQFLEMVHSLGIY</sequence>